<accession>A0A6F8YCZ9</accession>
<sequence length="80" mass="8867">MSFHPPAVSREILLWAAHRIVQQHLEPPTVVEATDPIFQKPIQLTYATGRCTQCPPPGARIDPRCPMLAWALLAIAELEG</sequence>
<dbReference type="EMBL" id="AP022871">
    <property type="protein sequence ID" value="BCB83899.1"/>
    <property type="molecule type" value="Genomic_DNA"/>
</dbReference>
<evidence type="ECO:0000313" key="1">
    <source>
        <dbReference type="EMBL" id="BCB83899.1"/>
    </source>
</evidence>
<name>A0A6F8YCZ9_9ACTN</name>
<dbReference type="Proteomes" id="UP000503011">
    <property type="component" value="Chromosome"/>
</dbReference>
<gene>
    <name evidence="1" type="ORF">Psuf_012120</name>
</gene>
<evidence type="ECO:0000313" key="2">
    <source>
        <dbReference type="Proteomes" id="UP000503011"/>
    </source>
</evidence>
<dbReference type="AlphaFoldDB" id="A0A6F8YCZ9"/>
<dbReference type="KEGG" id="psuu:Psuf_012120"/>
<reference evidence="1 2" key="1">
    <citation type="submission" date="2020-03" db="EMBL/GenBank/DDBJ databases">
        <title>Whole genome shotgun sequence of Phytohabitans suffuscus NBRC 105367.</title>
        <authorList>
            <person name="Komaki H."/>
            <person name="Tamura T."/>
        </authorList>
    </citation>
    <scope>NUCLEOTIDE SEQUENCE [LARGE SCALE GENOMIC DNA]</scope>
    <source>
        <strain evidence="1 2">NBRC 105367</strain>
    </source>
</reference>
<organism evidence="1 2">
    <name type="scientific">Phytohabitans suffuscus</name>
    <dbReference type="NCBI Taxonomy" id="624315"/>
    <lineage>
        <taxon>Bacteria</taxon>
        <taxon>Bacillati</taxon>
        <taxon>Actinomycetota</taxon>
        <taxon>Actinomycetes</taxon>
        <taxon>Micromonosporales</taxon>
        <taxon>Micromonosporaceae</taxon>
    </lineage>
</organism>
<protein>
    <submittedName>
        <fullName evidence="1">Uncharacterized protein</fullName>
    </submittedName>
</protein>
<proteinExistence type="predicted"/>
<reference evidence="1 2" key="2">
    <citation type="submission" date="2020-03" db="EMBL/GenBank/DDBJ databases">
        <authorList>
            <person name="Ichikawa N."/>
            <person name="Kimura A."/>
            <person name="Kitahashi Y."/>
            <person name="Uohara A."/>
        </authorList>
    </citation>
    <scope>NUCLEOTIDE SEQUENCE [LARGE SCALE GENOMIC DNA]</scope>
    <source>
        <strain evidence="1 2">NBRC 105367</strain>
    </source>
</reference>
<keyword evidence="2" id="KW-1185">Reference proteome</keyword>